<keyword evidence="1" id="KW-0378">Hydrolase</keyword>
<dbReference type="Pfam" id="PF00657">
    <property type="entry name" value="Lipase_GDSL"/>
    <property type="match status" value="1"/>
</dbReference>
<name>A0ABT2TXC5_9FIRM</name>
<keyword evidence="2" id="KW-1185">Reference proteome</keyword>
<dbReference type="RefSeq" id="WP_158422033.1">
    <property type="nucleotide sequence ID" value="NZ_JAOQJL010000025.1"/>
</dbReference>
<dbReference type="InterPro" id="IPR001087">
    <property type="entry name" value="GDSL"/>
</dbReference>
<accession>A0ABT2TXC5</accession>
<sequence>MREFTDWIKGRWGKAVKKTAAAVCALCLCMPQTVYGRPAVSSGNSIQIKDIPPAVSDSKNTNKVSFYRKNGTLYKTVSVDKEGYITLPGIKNTSACTFMGWSDKPGQTKAPKYETGQRIRINRNQKLYAVMFRRNREPDLKENQLEKVNLSKYRKVIFVGDSRTRGMEKTFLVDFGKVPKGVSMIARGGQGLYWLKQTAVQRLFAEVRCPASEKRPAAVIFNLGANDLSYCNAYITYMNQLAEKLKARGCKLFYMSVNPMNNAMRRSVYKNETKIRDFNNRLKAGLSDSFTYIDTYRFLMRTGYSTLGGVGKTVRYDDGLHYDSTTYKRIYNQCIKKINGK</sequence>
<organism evidence="1 2">
    <name type="scientific">Blautia ammoniilytica</name>
    <dbReference type="NCBI Taxonomy" id="2981782"/>
    <lineage>
        <taxon>Bacteria</taxon>
        <taxon>Bacillati</taxon>
        <taxon>Bacillota</taxon>
        <taxon>Clostridia</taxon>
        <taxon>Lachnospirales</taxon>
        <taxon>Lachnospiraceae</taxon>
        <taxon>Blautia</taxon>
    </lineage>
</organism>
<dbReference type="SUPFAM" id="SSF52266">
    <property type="entry name" value="SGNH hydrolase"/>
    <property type="match status" value="1"/>
</dbReference>
<dbReference type="EMBL" id="JAOQJL010000025">
    <property type="protein sequence ID" value="MCU6766187.1"/>
    <property type="molecule type" value="Genomic_DNA"/>
</dbReference>
<proteinExistence type="predicted"/>
<evidence type="ECO:0000313" key="2">
    <source>
        <dbReference type="Proteomes" id="UP001652409"/>
    </source>
</evidence>
<reference evidence="1 2" key="1">
    <citation type="journal article" date="2021" name="ISME Commun">
        <title>Automated analysis of genomic sequences facilitates high-throughput and comprehensive description of bacteria.</title>
        <authorList>
            <person name="Hitch T.C.A."/>
        </authorList>
    </citation>
    <scope>NUCLEOTIDE SEQUENCE [LARGE SCALE GENOMIC DNA]</scope>
    <source>
        <strain evidence="1 2">Sanger_23</strain>
    </source>
</reference>
<dbReference type="GO" id="GO:0016787">
    <property type="term" value="F:hydrolase activity"/>
    <property type="evidence" value="ECO:0007669"/>
    <property type="project" value="UniProtKB-KW"/>
</dbReference>
<gene>
    <name evidence="1" type="ORF">OCV61_12300</name>
</gene>
<dbReference type="CDD" id="cd00229">
    <property type="entry name" value="SGNH_hydrolase"/>
    <property type="match status" value="1"/>
</dbReference>
<dbReference type="InterPro" id="IPR036514">
    <property type="entry name" value="SGNH_hydro_sf"/>
</dbReference>
<dbReference type="Gene3D" id="3.40.50.1110">
    <property type="entry name" value="SGNH hydrolase"/>
    <property type="match status" value="1"/>
</dbReference>
<comment type="caution">
    <text evidence="1">The sequence shown here is derived from an EMBL/GenBank/DDBJ whole genome shotgun (WGS) entry which is preliminary data.</text>
</comment>
<evidence type="ECO:0000313" key="1">
    <source>
        <dbReference type="EMBL" id="MCU6766187.1"/>
    </source>
</evidence>
<dbReference type="Proteomes" id="UP001652409">
    <property type="component" value="Unassembled WGS sequence"/>
</dbReference>
<protein>
    <submittedName>
        <fullName evidence="1">SGNH/GDSL hydrolase family protein</fullName>
    </submittedName>
</protein>